<dbReference type="EMBL" id="JBGMDY010000004">
    <property type="protein sequence ID" value="KAL2338034.1"/>
    <property type="molecule type" value="Genomic_DNA"/>
</dbReference>
<keyword evidence="2" id="KW-1185">Reference proteome</keyword>
<organism evidence="1 2">
    <name type="scientific">Flemingia macrophylla</name>
    <dbReference type="NCBI Taxonomy" id="520843"/>
    <lineage>
        <taxon>Eukaryota</taxon>
        <taxon>Viridiplantae</taxon>
        <taxon>Streptophyta</taxon>
        <taxon>Embryophyta</taxon>
        <taxon>Tracheophyta</taxon>
        <taxon>Spermatophyta</taxon>
        <taxon>Magnoliopsida</taxon>
        <taxon>eudicotyledons</taxon>
        <taxon>Gunneridae</taxon>
        <taxon>Pentapetalae</taxon>
        <taxon>rosids</taxon>
        <taxon>fabids</taxon>
        <taxon>Fabales</taxon>
        <taxon>Fabaceae</taxon>
        <taxon>Papilionoideae</taxon>
        <taxon>50 kb inversion clade</taxon>
        <taxon>NPAAA clade</taxon>
        <taxon>indigoferoid/millettioid clade</taxon>
        <taxon>Phaseoleae</taxon>
        <taxon>Flemingia</taxon>
    </lineage>
</organism>
<evidence type="ECO:0000313" key="2">
    <source>
        <dbReference type="Proteomes" id="UP001603857"/>
    </source>
</evidence>
<dbReference type="Proteomes" id="UP001603857">
    <property type="component" value="Unassembled WGS sequence"/>
</dbReference>
<proteinExistence type="predicted"/>
<accession>A0ABD1MQF2</accession>
<sequence>MGGSKVNLPDDLFSPRLTIPSEPFASGKCLGCFPAALSFYLTGSLNMNTNMQWKPTELLAKESEDLNTKAIETRCKGGEWLIRSISHIPMFTSGVFLLDKSGRRPLLPGKMFKLMLWSTKFESRMFTFLFLPLHPEHA</sequence>
<evidence type="ECO:0000313" key="1">
    <source>
        <dbReference type="EMBL" id="KAL2338034.1"/>
    </source>
</evidence>
<reference evidence="1 2" key="1">
    <citation type="submission" date="2024-08" db="EMBL/GenBank/DDBJ databases">
        <title>Insights into the chromosomal genome structure of Flemingia macrophylla.</title>
        <authorList>
            <person name="Ding Y."/>
            <person name="Zhao Y."/>
            <person name="Bi W."/>
            <person name="Wu M."/>
            <person name="Zhao G."/>
            <person name="Gong Y."/>
            <person name="Li W."/>
            <person name="Zhang P."/>
        </authorList>
    </citation>
    <scope>NUCLEOTIDE SEQUENCE [LARGE SCALE GENOMIC DNA]</scope>
    <source>
        <strain evidence="1">DYQJB</strain>
        <tissue evidence="1">Leaf</tissue>
    </source>
</reference>
<gene>
    <name evidence="1" type="ORF">Fmac_012480</name>
</gene>
<name>A0ABD1MQF2_9FABA</name>
<protein>
    <submittedName>
        <fullName evidence="1">Uncharacterized protein</fullName>
    </submittedName>
</protein>
<comment type="caution">
    <text evidence="1">The sequence shown here is derived from an EMBL/GenBank/DDBJ whole genome shotgun (WGS) entry which is preliminary data.</text>
</comment>
<dbReference type="AlphaFoldDB" id="A0ABD1MQF2"/>